<gene>
    <name evidence="1" type="ORF">CNX65_16360</name>
</gene>
<organism evidence="1 2">
    <name type="scientific">Actinosynnema pretiosum</name>
    <dbReference type="NCBI Taxonomy" id="42197"/>
    <lineage>
        <taxon>Bacteria</taxon>
        <taxon>Bacillati</taxon>
        <taxon>Actinomycetota</taxon>
        <taxon>Actinomycetes</taxon>
        <taxon>Pseudonocardiales</taxon>
        <taxon>Pseudonocardiaceae</taxon>
        <taxon>Actinosynnema</taxon>
    </lineage>
</organism>
<dbReference type="EMBL" id="CP023445">
    <property type="protein sequence ID" value="ATE54657.1"/>
    <property type="molecule type" value="Genomic_DNA"/>
</dbReference>
<dbReference type="KEGG" id="apre:CNX65_16360"/>
<name>A0A290Z6J9_9PSEU</name>
<evidence type="ECO:0000313" key="1">
    <source>
        <dbReference type="EMBL" id="ATE54657.1"/>
    </source>
</evidence>
<reference evidence="1" key="1">
    <citation type="submission" date="2017-09" db="EMBL/GenBank/DDBJ databases">
        <title>Complete Genome Sequence of ansamitocin-producing Bacterium Actinosynnema pretiosum X47.</title>
        <authorList>
            <person name="Cao G."/>
            <person name="Zong G."/>
            <person name="Zhong C."/>
            <person name="Fu J."/>
        </authorList>
    </citation>
    <scope>NUCLEOTIDE SEQUENCE [LARGE SCALE GENOMIC DNA]</scope>
    <source>
        <strain evidence="1">X47</strain>
    </source>
</reference>
<sequence>MVTASAVLCARAGCGAPRPAGATARWRFCSTACKQAAYRLRRKAGSASHEHEDEQLREALLALVARARTLTEATPPWSAQATALVGLARRVVELAAARDAGVSGG</sequence>
<accession>A0A290Z6J9</accession>
<dbReference type="Proteomes" id="UP000218505">
    <property type="component" value="Chromosome"/>
</dbReference>
<dbReference type="RefSeq" id="WP_096494022.1">
    <property type="nucleotide sequence ID" value="NZ_CP023445.1"/>
</dbReference>
<keyword evidence="2" id="KW-1185">Reference proteome</keyword>
<proteinExistence type="predicted"/>
<evidence type="ECO:0000313" key="2">
    <source>
        <dbReference type="Proteomes" id="UP000218505"/>
    </source>
</evidence>
<dbReference type="AlphaFoldDB" id="A0A290Z6J9"/>
<protein>
    <submittedName>
        <fullName evidence="1">Uncharacterized protein</fullName>
    </submittedName>
</protein>